<evidence type="ECO:0000256" key="3">
    <source>
        <dbReference type="ARBA" id="ARBA00022771"/>
    </source>
</evidence>
<keyword evidence="4 5" id="KW-0862">Zinc</keyword>
<keyword evidence="3 5" id="KW-0863">Zinc-finger</keyword>
<feature type="compositionally biased region" description="Low complexity" evidence="6">
    <location>
        <begin position="861"/>
        <end position="871"/>
    </location>
</feature>
<feature type="compositionally biased region" description="Basic and acidic residues" evidence="6">
    <location>
        <begin position="1"/>
        <end position="10"/>
    </location>
</feature>
<dbReference type="PROSITE" id="PS50103">
    <property type="entry name" value="ZF_C3H1"/>
    <property type="match status" value="1"/>
</dbReference>
<evidence type="ECO:0000256" key="4">
    <source>
        <dbReference type="ARBA" id="ARBA00022833"/>
    </source>
</evidence>
<comment type="caution">
    <text evidence="8">The sequence shown here is derived from an EMBL/GenBank/DDBJ whole genome shotgun (WGS) entry which is preliminary data.</text>
</comment>
<feature type="compositionally biased region" description="Basic and acidic residues" evidence="6">
    <location>
        <begin position="689"/>
        <end position="705"/>
    </location>
</feature>
<dbReference type="GO" id="GO:0008270">
    <property type="term" value="F:zinc ion binding"/>
    <property type="evidence" value="ECO:0007669"/>
    <property type="project" value="UniProtKB-KW"/>
</dbReference>
<gene>
    <name evidence="8" type="ORF">TEA_012713</name>
</gene>
<dbReference type="AlphaFoldDB" id="A0A4S4ENW1"/>
<dbReference type="STRING" id="542762.A0A4S4ENW1"/>
<feature type="region of interest" description="Disordered" evidence="6">
    <location>
        <begin position="684"/>
        <end position="705"/>
    </location>
</feature>
<feature type="region of interest" description="Disordered" evidence="6">
    <location>
        <begin position="566"/>
        <end position="585"/>
    </location>
</feature>
<dbReference type="PANTHER" id="PTHR13119:SF12">
    <property type="entry name" value="PROTEIN SUPPRESSOR OF SABLE"/>
    <property type="match status" value="1"/>
</dbReference>
<evidence type="ECO:0000256" key="1">
    <source>
        <dbReference type="ARBA" id="ARBA00022723"/>
    </source>
</evidence>
<evidence type="ECO:0000313" key="8">
    <source>
        <dbReference type="EMBL" id="THG18400.1"/>
    </source>
</evidence>
<keyword evidence="1 5" id="KW-0479">Metal-binding</keyword>
<reference evidence="8 9" key="1">
    <citation type="journal article" date="2018" name="Proc. Natl. Acad. Sci. U.S.A.">
        <title>Draft genome sequence of Camellia sinensis var. sinensis provides insights into the evolution of the tea genome and tea quality.</title>
        <authorList>
            <person name="Wei C."/>
            <person name="Yang H."/>
            <person name="Wang S."/>
            <person name="Zhao J."/>
            <person name="Liu C."/>
            <person name="Gao L."/>
            <person name="Xia E."/>
            <person name="Lu Y."/>
            <person name="Tai Y."/>
            <person name="She G."/>
            <person name="Sun J."/>
            <person name="Cao H."/>
            <person name="Tong W."/>
            <person name="Gao Q."/>
            <person name="Li Y."/>
            <person name="Deng W."/>
            <person name="Jiang X."/>
            <person name="Wang W."/>
            <person name="Chen Q."/>
            <person name="Zhang S."/>
            <person name="Li H."/>
            <person name="Wu J."/>
            <person name="Wang P."/>
            <person name="Li P."/>
            <person name="Shi C."/>
            <person name="Zheng F."/>
            <person name="Jian J."/>
            <person name="Huang B."/>
            <person name="Shan D."/>
            <person name="Shi M."/>
            <person name="Fang C."/>
            <person name="Yue Y."/>
            <person name="Li F."/>
            <person name="Li D."/>
            <person name="Wei S."/>
            <person name="Han B."/>
            <person name="Jiang C."/>
            <person name="Yin Y."/>
            <person name="Xia T."/>
            <person name="Zhang Z."/>
            <person name="Bennetzen J.L."/>
            <person name="Zhao S."/>
            <person name="Wan X."/>
        </authorList>
    </citation>
    <scope>NUCLEOTIDE SEQUENCE [LARGE SCALE GENOMIC DNA]</scope>
    <source>
        <strain evidence="9">cv. Shuchazao</strain>
        <tissue evidence="8">Leaf</tissue>
    </source>
</reference>
<feature type="compositionally biased region" description="Basic residues" evidence="6">
    <location>
        <begin position="408"/>
        <end position="427"/>
    </location>
</feature>
<dbReference type="Proteomes" id="UP000306102">
    <property type="component" value="Unassembled WGS sequence"/>
</dbReference>
<sequence length="887" mass="98086">MEQSHLETLNHSDSLFPFPPHRRRHLKSETFLTLVRILSHCHADSHTSHSHPQGLPKQDSVENELGQATQGEVCGEPVGPISMESEILSIQRGALNSTLLGSDECVNEDRMETDEFDHVSRVNKELVPENSIKLVNNTLDKNPSGNVVSLIDNQEGQSSPQEICMEESGNVDKENYSCKVTEALDLSLDVDIYAESSRLDENNEQGSSFVERNLLEEVNEMQLMELEKWVSDCGGLNSLLRVTDDEEIEEGEISGDFGVYDQSMDLLFEDAVSLEKKNVDEEQNSEATINDEQLTCKKQKVANQEDTTKSNKNFVETIDNVGKEVELKFRESSMPEMECKSEIAAFGKNGEAKLAHGFDSIIETVRNEKQTARAIEEFNHPAVPGKISRENVTENQCTLSTEKDAGVRKKKKRGPSTKENKAKKKGVHGSDWLEFTLDQSTEPTPSGEETIHLLSTAVLFKIDPLKPFSSAVQKERIKRAEKNRRLGVKRLKIQPVLKPKTVTYCRHYMKGRCQEGDKCKFSHDTIPLTKSKLYVSQMPLTEGSPSTTNVSKPELKFSSLLKSTNSEKQLNLNNSSHQKVDSSKNTKQDVVETILKRAVQTQPKGISKLMFGKSALDNRSKLNQVSPITGVGGVKVGLPMIRGTPDMAQNSNEITKMTAAVESKGINFLSFGKAPLKDCGIPKSITFDDSNKDKQAASSPKKDVGLKIGNQTAQIARDVIPIWSEMPKRTPTMPPQGINFLSFGKAALDHPKDNDVVSVQEKETAPRLQIPSSKPWKQLSSLPSDQSVDQLTDEHGKDTQSSALKALLSNTPNAAQKARLSNMTNSAQKALMSTLAFAAKYESRIKMDRPPDGSANFNKESSSSQSTSRGSTILDFLYGNGSKTNQG</sequence>
<dbReference type="GO" id="GO:0005634">
    <property type="term" value="C:nucleus"/>
    <property type="evidence" value="ECO:0007669"/>
    <property type="project" value="TreeGrafter"/>
</dbReference>
<evidence type="ECO:0000256" key="5">
    <source>
        <dbReference type="PROSITE-ProRule" id="PRU00723"/>
    </source>
</evidence>
<dbReference type="InterPro" id="IPR041367">
    <property type="entry name" value="Znf-CCCH_4"/>
</dbReference>
<evidence type="ECO:0000313" key="9">
    <source>
        <dbReference type="Proteomes" id="UP000306102"/>
    </source>
</evidence>
<feature type="compositionally biased region" description="Polar residues" evidence="6">
    <location>
        <begin position="778"/>
        <end position="790"/>
    </location>
</feature>
<dbReference type="InterPro" id="IPR045124">
    <property type="entry name" value="Su(sable)-like"/>
</dbReference>
<dbReference type="Gene3D" id="4.10.1000.10">
    <property type="entry name" value="Zinc finger, CCCH-type"/>
    <property type="match status" value="1"/>
</dbReference>
<accession>A0A4S4ENW1</accession>
<feature type="region of interest" description="Disordered" evidence="6">
    <location>
        <begin position="763"/>
        <end position="799"/>
    </location>
</feature>
<feature type="region of interest" description="Disordered" evidence="6">
    <location>
        <begin position="1"/>
        <end position="21"/>
    </location>
</feature>
<organism evidence="8 9">
    <name type="scientific">Camellia sinensis var. sinensis</name>
    <name type="common">China tea</name>
    <dbReference type="NCBI Taxonomy" id="542762"/>
    <lineage>
        <taxon>Eukaryota</taxon>
        <taxon>Viridiplantae</taxon>
        <taxon>Streptophyta</taxon>
        <taxon>Embryophyta</taxon>
        <taxon>Tracheophyta</taxon>
        <taxon>Spermatophyta</taxon>
        <taxon>Magnoliopsida</taxon>
        <taxon>eudicotyledons</taxon>
        <taxon>Gunneridae</taxon>
        <taxon>Pentapetalae</taxon>
        <taxon>asterids</taxon>
        <taxon>Ericales</taxon>
        <taxon>Theaceae</taxon>
        <taxon>Camellia</taxon>
    </lineage>
</organism>
<feature type="region of interest" description="Disordered" evidence="6">
    <location>
        <begin position="44"/>
        <end position="77"/>
    </location>
</feature>
<dbReference type="SUPFAM" id="SSF90229">
    <property type="entry name" value="CCCH zinc finger"/>
    <property type="match status" value="1"/>
</dbReference>
<dbReference type="GO" id="GO:0003723">
    <property type="term" value="F:RNA binding"/>
    <property type="evidence" value="ECO:0007669"/>
    <property type="project" value="InterPro"/>
</dbReference>
<dbReference type="SMART" id="SM00356">
    <property type="entry name" value="ZnF_C3H1"/>
    <property type="match status" value="1"/>
</dbReference>
<dbReference type="InterPro" id="IPR000571">
    <property type="entry name" value="Znf_CCCH"/>
</dbReference>
<name>A0A4S4ENW1_CAMSN</name>
<feature type="region of interest" description="Disordered" evidence="6">
    <location>
        <begin position="392"/>
        <end position="427"/>
    </location>
</feature>
<evidence type="ECO:0000256" key="2">
    <source>
        <dbReference type="ARBA" id="ARBA00022737"/>
    </source>
</evidence>
<dbReference type="GO" id="GO:0045892">
    <property type="term" value="P:negative regulation of DNA-templated transcription"/>
    <property type="evidence" value="ECO:0007669"/>
    <property type="project" value="InterPro"/>
</dbReference>
<proteinExistence type="predicted"/>
<protein>
    <recommendedName>
        <fullName evidence="7">C3H1-type domain-containing protein</fullName>
    </recommendedName>
</protein>
<dbReference type="Pfam" id="PF18044">
    <property type="entry name" value="zf-CCCH_4"/>
    <property type="match status" value="1"/>
</dbReference>
<feature type="zinc finger region" description="C3H1-type" evidence="5">
    <location>
        <begin position="499"/>
        <end position="526"/>
    </location>
</feature>
<dbReference type="PANTHER" id="PTHR13119">
    <property type="entry name" value="ZINC FINGER CCCH DOMAIN-CONTAINING PROTEI"/>
    <property type="match status" value="1"/>
</dbReference>
<feature type="domain" description="C3H1-type" evidence="7">
    <location>
        <begin position="499"/>
        <end position="526"/>
    </location>
</feature>
<dbReference type="InterPro" id="IPR036855">
    <property type="entry name" value="Znf_CCCH_sf"/>
</dbReference>
<feature type="region of interest" description="Disordered" evidence="6">
    <location>
        <begin position="846"/>
        <end position="887"/>
    </location>
</feature>
<feature type="compositionally biased region" description="Polar residues" evidence="6">
    <location>
        <begin position="566"/>
        <end position="577"/>
    </location>
</feature>
<dbReference type="EMBL" id="SDRB02003076">
    <property type="protein sequence ID" value="THG18400.1"/>
    <property type="molecule type" value="Genomic_DNA"/>
</dbReference>
<keyword evidence="2" id="KW-0677">Repeat</keyword>
<evidence type="ECO:0000259" key="7">
    <source>
        <dbReference type="PROSITE" id="PS50103"/>
    </source>
</evidence>
<evidence type="ECO:0000256" key="6">
    <source>
        <dbReference type="SAM" id="MobiDB-lite"/>
    </source>
</evidence>
<keyword evidence="9" id="KW-1185">Reference proteome</keyword>